<dbReference type="SUPFAM" id="SSF51735">
    <property type="entry name" value="NAD(P)-binding Rossmann-fold domains"/>
    <property type="match status" value="1"/>
</dbReference>
<dbReference type="GO" id="GO:0005737">
    <property type="term" value="C:cytoplasm"/>
    <property type="evidence" value="ECO:0007669"/>
    <property type="project" value="TreeGrafter"/>
</dbReference>
<dbReference type="PANTHER" id="PTHR48079:SF6">
    <property type="entry name" value="NAD(P)-BINDING DOMAIN-CONTAINING PROTEIN-RELATED"/>
    <property type="match status" value="1"/>
</dbReference>
<protein>
    <submittedName>
        <fullName evidence="2">NAD(P)-dependent oxidoreductase</fullName>
    </submittedName>
</protein>
<keyword evidence="3" id="KW-1185">Reference proteome</keyword>
<evidence type="ECO:0000313" key="3">
    <source>
        <dbReference type="Proteomes" id="UP000235777"/>
    </source>
</evidence>
<reference evidence="2 3" key="1">
    <citation type="submission" date="2018-01" db="EMBL/GenBank/DDBJ databases">
        <title>Whole genome analyses suggest that Burkholderia sensu lato contains two further novel genera in the rhizoxinica-symbiotica group Mycetohabitans gen. nov., and Trinickia gen. nov.: implications for the evolution of diazotrophy and nodulation in the Burkholderiaceae.</title>
        <authorList>
            <person name="Estrada-de los Santos P."/>
            <person name="Palmer M."/>
            <person name="Chavez-Ramirez B."/>
            <person name="Beukes C."/>
            <person name="Steenkamp E.T."/>
            <person name="Hirsch A.M."/>
            <person name="Manyaka P."/>
            <person name="Maluk M."/>
            <person name="Lafos M."/>
            <person name="Crook M."/>
            <person name="Gross E."/>
            <person name="Simon M.F."/>
            <person name="Bueno dos Reis Junior F."/>
            <person name="Poole P.S."/>
            <person name="Venter S.N."/>
            <person name="James E.K."/>
        </authorList>
    </citation>
    <scope>NUCLEOTIDE SEQUENCE [LARGE SCALE GENOMIC DNA]</scope>
    <source>
        <strain evidence="2 3">JPY 581</strain>
    </source>
</reference>
<evidence type="ECO:0000313" key="2">
    <source>
        <dbReference type="EMBL" id="PMS33402.1"/>
    </source>
</evidence>
<dbReference type="GO" id="GO:0004029">
    <property type="term" value="F:aldehyde dehydrogenase (NAD+) activity"/>
    <property type="evidence" value="ECO:0007669"/>
    <property type="project" value="TreeGrafter"/>
</dbReference>
<dbReference type="Proteomes" id="UP000235777">
    <property type="component" value="Unassembled WGS sequence"/>
</dbReference>
<feature type="domain" description="NAD-dependent epimerase/dehydratase" evidence="1">
    <location>
        <begin position="3"/>
        <end position="232"/>
    </location>
</feature>
<dbReference type="Pfam" id="PF01370">
    <property type="entry name" value="Epimerase"/>
    <property type="match status" value="1"/>
</dbReference>
<dbReference type="RefSeq" id="WP_018442227.1">
    <property type="nucleotide sequence ID" value="NZ_KB890185.1"/>
</dbReference>
<dbReference type="PANTHER" id="PTHR48079">
    <property type="entry name" value="PROTEIN YEEZ"/>
    <property type="match status" value="1"/>
</dbReference>
<dbReference type="Gene3D" id="3.40.50.720">
    <property type="entry name" value="NAD(P)-binding Rossmann-like Domain"/>
    <property type="match status" value="1"/>
</dbReference>
<dbReference type="InterPro" id="IPR001509">
    <property type="entry name" value="Epimerase_deHydtase"/>
</dbReference>
<dbReference type="AlphaFoldDB" id="A0A2N7WVQ5"/>
<evidence type="ECO:0000259" key="1">
    <source>
        <dbReference type="Pfam" id="PF01370"/>
    </source>
</evidence>
<dbReference type="InterPro" id="IPR036291">
    <property type="entry name" value="NAD(P)-bd_dom_sf"/>
</dbReference>
<accession>A0A2N7WVQ5</accession>
<proteinExistence type="predicted"/>
<gene>
    <name evidence="2" type="ORF">C0Z20_24415</name>
</gene>
<organism evidence="2 3">
    <name type="scientific">Trinickia symbiotica</name>
    <dbReference type="NCBI Taxonomy" id="863227"/>
    <lineage>
        <taxon>Bacteria</taxon>
        <taxon>Pseudomonadati</taxon>
        <taxon>Pseudomonadota</taxon>
        <taxon>Betaproteobacteria</taxon>
        <taxon>Burkholderiales</taxon>
        <taxon>Burkholderiaceae</taxon>
        <taxon>Trinickia</taxon>
    </lineage>
</organism>
<dbReference type="OrthoDB" id="9803892at2"/>
<dbReference type="EMBL" id="PNYC01000018">
    <property type="protein sequence ID" value="PMS33402.1"/>
    <property type="molecule type" value="Genomic_DNA"/>
</dbReference>
<comment type="caution">
    <text evidence="2">The sequence shown here is derived from an EMBL/GenBank/DDBJ whole genome shotgun (WGS) entry which is preliminary data.</text>
</comment>
<sequence length="338" mass="37171">MRVLVTGGTGFLGRHIVWRLNASGHSVVFTGRNPKHAADVLAGMERHDLETRFVMLEHGDPKSATLLAESAADADAVIHCAALSSPWGRREAFERANVASTSEVVGACEARRIPRLVHISTPSLYFDFRDRLGIREEEPLPPPVNEYARTKGIAEDLVARAQSDSVIVLRPRAIFGPWDATLLPRIFRVAKVSRLPLMRGGNALIDLTYVDNVVDAVMLALGADIERAVVNISNGEPMTVRDMFAKLGRAFGLELRVRPVPYPLVDAIAALLERAARLRPDWEPPITRYSAGLLAFSQTLDLTRARILLGYVPRVPLDVGIARTAAWFAAAAHRKNDR</sequence>
<name>A0A2N7WVQ5_9BURK</name>
<dbReference type="InterPro" id="IPR051783">
    <property type="entry name" value="NAD(P)-dependent_oxidoreduct"/>
</dbReference>
<dbReference type="STRING" id="863227.GCA_000373005_03641"/>